<dbReference type="InterPro" id="IPR057025">
    <property type="entry name" value="Znr_FGT1_2"/>
</dbReference>
<feature type="region of interest" description="Disordered" evidence="1">
    <location>
        <begin position="464"/>
        <end position="552"/>
    </location>
</feature>
<feature type="compositionally biased region" description="Polar residues" evidence="1">
    <location>
        <begin position="1049"/>
        <end position="1062"/>
    </location>
</feature>
<dbReference type="EnsemblPlants" id="HORVU.MOREX.r3.2HG0191810.1">
    <property type="protein sequence ID" value="HORVU.MOREX.r3.2HG0191810.1"/>
    <property type="gene ID" value="HORVU.MOREX.r3.2HG0191810"/>
</dbReference>
<gene>
    <name evidence="4" type="primary">LOC123428719</name>
</gene>
<feature type="domain" description="FORGETTER1 first zinc ribbon" evidence="2">
    <location>
        <begin position="8"/>
        <end position="42"/>
    </location>
</feature>
<feature type="region of interest" description="Disordered" evidence="1">
    <location>
        <begin position="988"/>
        <end position="1062"/>
    </location>
</feature>
<reference evidence="4" key="3">
    <citation type="submission" date="2022-01" db="UniProtKB">
        <authorList>
            <consortium name="EnsemblPlants"/>
        </authorList>
    </citation>
    <scope>IDENTIFICATION</scope>
    <source>
        <strain evidence="4">subsp. vulgare</strain>
    </source>
</reference>
<keyword evidence="5" id="KW-1185">Reference proteome</keyword>
<dbReference type="PANTHER" id="PTHR33411:SF5">
    <property type="entry name" value="OS04G0610200 PROTEIN"/>
    <property type="match status" value="1"/>
</dbReference>
<dbReference type="GeneID" id="123428719"/>
<evidence type="ECO:0000256" key="1">
    <source>
        <dbReference type="SAM" id="MobiDB-lite"/>
    </source>
</evidence>
<feature type="compositionally biased region" description="Basic and acidic residues" evidence="1">
    <location>
        <begin position="401"/>
        <end position="413"/>
    </location>
</feature>
<protein>
    <submittedName>
        <fullName evidence="4">Uncharacterized protein</fullName>
    </submittedName>
</protein>
<feature type="domain" description="FORGETTER1 second zinc ribbon" evidence="3">
    <location>
        <begin position="74"/>
        <end position="106"/>
    </location>
</feature>
<feature type="region of interest" description="Disordered" evidence="1">
    <location>
        <begin position="927"/>
        <end position="954"/>
    </location>
</feature>
<feature type="compositionally biased region" description="Low complexity" evidence="1">
    <location>
        <begin position="993"/>
        <end position="1004"/>
    </location>
</feature>
<dbReference type="Proteomes" id="UP000011116">
    <property type="component" value="Chromosome 2H"/>
</dbReference>
<dbReference type="InterPro" id="IPR057024">
    <property type="entry name" value="Znr_FGT1_1"/>
</dbReference>
<dbReference type="PANTHER" id="PTHR33411">
    <property type="entry name" value="OS08G0392500 PROTEIN"/>
    <property type="match status" value="1"/>
</dbReference>
<dbReference type="OrthoDB" id="678544at2759"/>
<feature type="region of interest" description="Disordered" evidence="1">
    <location>
        <begin position="1098"/>
        <end position="1137"/>
    </location>
</feature>
<feature type="region of interest" description="Disordered" evidence="1">
    <location>
        <begin position="771"/>
        <end position="814"/>
    </location>
</feature>
<feature type="compositionally biased region" description="Basic and acidic residues" evidence="1">
    <location>
        <begin position="464"/>
        <end position="479"/>
    </location>
</feature>
<dbReference type="KEGG" id="hvg:123428719"/>
<feature type="region of interest" description="Disordered" evidence="1">
    <location>
        <begin position="729"/>
        <end position="757"/>
    </location>
</feature>
<feature type="region of interest" description="Disordered" evidence="1">
    <location>
        <begin position="222"/>
        <end position="255"/>
    </location>
</feature>
<proteinExistence type="predicted"/>
<evidence type="ECO:0000259" key="3">
    <source>
        <dbReference type="Pfam" id="PF23548"/>
    </source>
</evidence>
<dbReference type="AlphaFoldDB" id="A0A8I6WX04"/>
<feature type="compositionally biased region" description="Basic and acidic residues" evidence="1">
    <location>
        <begin position="927"/>
        <end position="943"/>
    </location>
</feature>
<feature type="region of interest" description="Disordered" evidence="1">
    <location>
        <begin position="628"/>
        <end position="673"/>
    </location>
</feature>
<dbReference type="Pfam" id="PF23548">
    <property type="entry name" value="Zn_ribbon_FGT1_2"/>
    <property type="match status" value="1"/>
</dbReference>
<accession>A0A8I6WX04</accession>
<reference evidence="4" key="2">
    <citation type="submission" date="2020-10" db="EMBL/GenBank/DDBJ databases">
        <authorList>
            <person name="Scholz U."/>
            <person name="Mascher M."/>
            <person name="Fiebig A."/>
        </authorList>
    </citation>
    <scope>NUCLEOTIDE SEQUENCE [LARGE SCALE GENOMIC DNA]</scope>
    <source>
        <strain evidence="4">cv. Morex</strain>
    </source>
</reference>
<feature type="compositionally biased region" description="Basic and acidic residues" evidence="1">
    <location>
        <begin position="491"/>
        <end position="507"/>
    </location>
</feature>
<organism evidence="4 5">
    <name type="scientific">Hordeum vulgare subsp. vulgare</name>
    <name type="common">Domesticated barley</name>
    <dbReference type="NCBI Taxonomy" id="112509"/>
    <lineage>
        <taxon>Eukaryota</taxon>
        <taxon>Viridiplantae</taxon>
        <taxon>Streptophyta</taxon>
        <taxon>Embryophyta</taxon>
        <taxon>Tracheophyta</taxon>
        <taxon>Spermatophyta</taxon>
        <taxon>Magnoliopsida</taxon>
        <taxon>Liliopsida</taxon>
        <taxon>Poales</taxon>
        <taxon>Poaceae</taxon>
        <taxon>BOP clade</taxon>
        <taxon>Pooideae</taxon>
        <taxon>Triticodae</taxon>
        <taxon>Triticeae</taxon>
        <taxon>Hordeinae</taxon>
        <taxon>Hordeum</taxon>
    </lineage>
</organism>
<evidence type="ECO:0000313" key="5">
    <source>
        <dbReference type="Proteomes" id="UP000011116"/>
    </source>
</evidence>
<feature type="region of interest" description="Disordered" evidence="1">
    <location>
        <begin position="392"/>
        <end position="420"/>
    </location>
</feature>
<dbReference type="Gramene" id="HORVU.MOREX.r3.2HG0191810.1">
    <property type="protein sequence ID" value="HORVU.MOREX.r3.2HG0191810.1"/>
    <property type="gene ID" value="HORVU.MOREX.r3.2HG0191810"/>
</dbReference>
<evidence type="ECO:0000313" key="4">
    <source>
        <dbReference type="EnsemblPlants" id="HORVU.MOREX.r3.2HG0191810.1"/>
    </source>
</evidence>
<dbReference type="Gramene" id="HORVU.MOREX.r2.2HG0158990.1">
    <property type="protein sequence ID" value="HORVU.MOREX.r2.2HG0158990.1"/>
    <property type="gene ID" value="HORVU.MOREX.r2.2HG0158990"/>
</dbReference>
<name>A0A8I6WX04_HORVV</name>
<feature type="compositionally biased region" description="Polar residues" evidence="1">
    <location>
        <begin position="747"/>
        <end position="757"/>
    </location>
</feature>
<sequence>MAAPPGILEVGCAGCGETLEVDHGLTEFACPDCGMAQSLPPELMPPRPRRALPLPGRGAPYAAPVPPAPPAAPARVTCGGCGSVLCVPHGLGRFACPLCGVELASFPLAAVPVVVSPTAVPIPSPRPMNASEQVQQPSSQSTRAGMVQKPIHSEQTHGQQYKHYFGEESFNSFRAEPRTQIDAARTLQTEPPKHGQQYKHYFGEESFNSFRAEPRTQIDAARTLQTEPPNPSIRRDESHTEPVQGTIARPGKRTQTDAARTLQNELPNASAHREESHTEPVQGNIARSDKRTYRFVFGPKSWQEGNVQKEQPNQVVHASQAQVMPTESAVHTNQAVGRFPDDPIPIHSKQITEHVDVPSAIEHGQIHSRHQVVHEQQAGENPIDTVHMEQETVDSACKPSSENRKRGENTEGNHKRKNNNLINVHASQAQVMPTESSVHINQADRVLMHGKQRTGHVSVPSTIEHEQARSHHQVDHEQQEGENPSDGVHMGQEKVDYVCKPSDKNIKSTENTKGNRKRKNKNLMNSSNECPHLRRSKRLSKGSSPDLIDVGPIQKLDASPDLIDVEPIQKLDASPDLIDVEPIQKLDASPDLIDVEPIQMLDASPHQNHSEAPQTESSIADQTYSPETRWTLPNLGSSSLHEHEIPQKSSNGIDQLDGSDEEVHSNPSDDQNQYMDGQVAEAACSGKNHSEQVALKPHSKNFAEHGRLLNLAASCSRLAALLPVPASTTLPTISSLSSREKLPLECSSPTTPQNQPRTVIYSQDARCDDMLSGSLSKSSKKRKGRPPSVLVEPRKEADRPVLTPNGTDNWSVDPPFPKKVATTISLLIKQNYPGTCISVDEEGRSREVVVHYWHQCPPDVRATVLDEFLKRYKWAPGHEEECQKIFERKAVKQLVNLFCYEKQRVREELAAKKKKLEGSWAVGRANGELEKGDDKEDLEERQGEGSVVENDDPLNWKPFAPDWMQPAWWEMLCDHWARDEFKKVSYQKRKNRSAGGHPSAAAGSQTIAMRDTTSRHAEEARYPVQEQVGSSKRERYYATPVASKKDQTDPSSKSSPDCLNKQGQQPIFTQEQVQQMINRALQGLNETWEKKFMSLEQNMRRTASSRAVPVDTFDSAEGEEDPAAGGDDGEEQDGHWS</sequence>
<reference evidence="5" key="1">
    <citation type="journal article" date="2012" name="Nature">
        <title>A physical, genetic and functional sequence assembly of the barley genome.</title>
        <authorList>
            <consortium name="The International Barley Genome Sequencing Consortium"/>
            <person name="Mayer K.F."/>
            <person name="Waugh R."/>
            <person name="Brown J.W."/>
            <person name="Schulman A."/>
            <person name="Langridge P."/>
            <person name="Platzer M."/>
            <person name="Fincher G.B."/>
            <person name="Muehlbauer G.J."/>
            <person name="Sato K."/>
            <person name="Close T.J."/>
            <person name="Wise R.P."/>
            <person name="Stein N."/>
        </authorList>
    </citation>
    <scope>NUCLEOTIDE SEQUENCE [LARGE SCALE GENOMIC DNA]</scope>
    <source>
        <strain evidence="5">cv. Morex</strain>
    </source>
</reference>
<evidence type="ECO:0000259" key="2">
    <source>
        <dbReference type="Pfam" id="PF23547"/>
    </source>
</evidence>
<dbReference type="RefSeq" id="XP_044968828.1">
    <property type="nucleotide sequence ID" value="XM_045112893.1"/>
</dbReference>
<dbReference type="Pfam" id="PF23547">
    <property type="entry name" value="Zn_ribbon_FGT1_1"/>
    <property type="match status" value="1"/>
</dbReference>
<feature type="compositionally biased region" description="Acidic residues" evidence="1">
    <location>
        <begin position="1114"/>
        <end position="1131"/>
    </location>
</feature>
<feature type="compositionally biased region" description="Basic and acidic residues" evidence="1">
    <location>
        <begin position="1012"/>
        <end position="1021"/>
    </location>
</feature>
<dbReference type="SMR" id="A0A8I6WX04"/>